<protein>
    <submittedName>
        <fullName evidence="1">Uncharacterized protein</fullName>
    </submittedName>
</protein>
<keyword evidence="2" id="KW-1185">Reference proteome</keyword>
<organism evidence="1 2">
    <name type="scientific">Alkalibaculum bacchi</name>
    <dbReference type="NCBI Taxonomy" id="645887"/>
    <lineage>
        <taxon>Bacteria</taxon>
        <taxon>Bacillati</taxon>
        <taxon>Bacillota</taxon>
        <taxon>Clostridia</taxon>
        <taxon>Eubacteriales</taxon>
        <taxon>Eubacteriaceae</taxon>
        <taxon>Alkalibaculum</taxon>
    </lineage>
</organism>
<accession>A0A366IDE5</accession>
<dbReference type="Proteomes" id="UP000253490">
    <property type="component" value="Unassembled WGS sequence"/>
</dbReference>
<sequence length="41" mass="4624">MTLQIVVVCLFIVGWAVHAVLGYKEDSQTRKSESYTNKGDH</sequence>
<reference evidence="1 2" key="1">
    <citation type="submission" date="2018-06" db="EMBL/GenBank/DDBJ databases">
        <title>Genomic Encyclopedia of Type Strains, Phase IV (KMG-IV): sequencing the most valuable type-strain genomes for metagenomic binning, comparative biology and taxonomic classification.</title>
        <authorList>
            <person name="Goeker M."/>
        </authorList>
    </citation>
    <scope>NUCLEOTIDE SEQUENCE [LARGE SCALE GENOMIC DNA]</scope>
    <source>
        <strain evidence="1 2">DSM 22112</strain>
    </source>
</reference>
<proteinExistence type="predicted"/>
<comment type="caution">
    <text evidence="1">The sequence shown here is derived from an EMBL/GenBank/DDBJ whole genome shotgun (WGS) entry which is preliminary data.</text>
</comment>
<dbReference type="EMBL" id="QNRX01000002">
    <property type="protein sequence ID" value="RBP69014.1"/>
    <property type="molecule type" value="Genomic_DNA"/>
</dbReference>
<name>A0A366IDE5_9FIRM</name>
<gene>
    <name evidence="1" type="ORF">DES36_102157</name>
</gene>
<evidence type="ECO:0000313" key="1">
    <source>
        <dbReference type="EMBL" id="RBP69014.1"/>
    </source>
</evidence>
<dbReference type="AlphaFoldDB" id="A0A366IDE5"/>
<evidence type="ECO:0000313" key="2">
    <source>
        <dbReference type="Proteomes" id="UP000253490"/>
    </source>
</evidence>
<dbReference type="RefSeq" id="WP_278278687.1">
    <property type="nucleotide sequence ID" value="NZ_QNRX01000002.1"/>
</dbReference>